<evidence type="ECO:0000256" key="6">
    <source>
        <dbReference type="SAM" id="Phobius"/>
    </source>
</evidence>
<dbReference type="RefSeq" id="WP_170203021.1">
    <property type="nucleotide sequence ID" value="NZ_CP051685.1"/>
</dbReference>
<accession>A0A7Z2VX34</accession>
<comment type="subcellular location">
    <subcellularLocation>
        <location evidence="1">Membrane</location>
    </subcellularLocation>
</comment>
<organism evidence="8 9">
    <name type="scientific">Massilia forsythiae</name>
    <dbReference type="NCBI Taxonomy" id="2728020"/>
    <lineage>
        <taxon>Bacteria</taxon>
        <taxon>Pseudomonadati</taxon>
        <taxon>Pseudomonadota</taxon>
        <taxon>Betaproteobacteria</taxon>
        <taxon>Burkholderiales</taxon>
        <taxon>Oxalobacteraceae</taxon>
        <taxon>Telluria group</taxon>
        <taxon>Massilia</taxon>
    </lineage>
</organism>
<keyword evidence="6" id="KW-1133">Transmembrane helix</keyword>
<comment type="similarity">
    <text evidence="3">Belongs to the methyl-accepting chemotaxis (MCP) protein family.</text>
</comment>
<keyword evidence="2" id="KW-0488">Methylation</keyword>
<dbReference type="Pfam" id="PF12729">
    <property type="entry name" value="4HB_MCP_1"/>
    <property type="match status" value="1"/>
</dbReference>
<dbReference type="SUPFAM" id="SSF58104">
    <property type="entry name" value="Methyl-accepting chemotaxis protein (MCP) signaling domain"/>
    <property type="match status" value="1"/>
</dbReference>
<keyword evidence="4" id="KW-0807">Transducer</keyword>
<dbReference type="SMART" id="SM00283">
    <property type="entry name" value="MA"/>
    <property type="match status" value="1"/>
</dbReference>
<feature type="transmembrane region" description="Helical" evidence="6">
    <location>
        <begin position="185"/>
        <end position="205"/>
    </location>
</feature>
<dbReference type="CDD" id="cd11386">
    <property type="entry name" value="MCP_signal"/>
    <property type="match status" value="1"/>
</dbReference>
<feature type="coiled-coil region" evidence="5">
    <location>
        <begin position="467"/>
        <end position="505"/>
    </location>
</feature>
<dbReference type="GO" id="GO:0006935">
    <property type="term" value="P:chemotaxis"/>
    <property type="evidence" value="ECO:0007669"/>
    <property type="project" value="InterPro"/>
</dbReference>
<gene>
    <name evidence="8" type="ORF">HH212_13915</name>
</gene>
<dbReference type="Pfam" id="PF00015">
    <property type="entry name" value="MCPsignal"/>
    <property type="match status" value="1"/>
</dbReference>
<evidence type="ECO:0000313" key="9">
    <source>
        <dbReference type="Proteomes" id="UP000502415"/>
    </source>
</evidence>
<evidence type="ECO:0000259" key="7">
    <source>
        <dbReference type="PROSITE" id="PS50111"/>
    </source>
</evidence>
<dbReference type="PANTHER" id="PTHR43531">
    <property type="entry name" value="PROTEIN ICFG"/>
    <property type="match status" value="1"/>
</dbReference>
<dbReference type="InterPro" id="IPR004090">
    <property type="entry name" value="Chemotax_Me-accpt_rcpt"/>
</dbReference>
<dbReference type="CDD" id="cd19411">
    <property type="entry name" value="MCP2201-like_sensor"/>
    <property type="match status" value="1"/>
</dbReference>
<dbReference type="GO" id="GO:0004888">
    <property type="term" value="F:transmembrane signaling receptor activity"/>
    <property type="evidence" value="ECO:0007669"/>
    <property type="project" value="InterPro"/>
</dbReference>
<dbReference type="PROSITE" id="PS50111">
    <property type="entry name" value="CHEMOTAXIS_TRANSDUC_2"/>
    <property type="match status" value="1"/>
</dbReference>
<dbReference type="InterPro" id="IPR004089">
    <property type="entry name" value="MCPsignal_dom"/>
</dbReference>
<dbReference type="PRINTS" id="PR00260">
    <property type="entry name" value="CHEMTRNSDUCR"/>
</dbReference>
<evidence type="ECO:0000256" key="4">
    <source>
        <dbReference type="PROSITE-ProRule" id="PRU00284"/>
    </source>
</evidence>
<evidence type="ECO:0000256" key="2">
    <source>
        <dbReference type="ARBA" id="ARBA00022481"/>
    </source>
</evidence>
<dbReference type="AlphaFoldDB" id="A0A7Z2VX34"/>
<dbReference type="InterPro" id="IPR024478">
    <property type="entry name" value="HlyB_4HB_MCP"/>
</dbReference>
<dbReference type="InterPro" id="IPR047347">
    <property type="entry name" value="YvaQ-like_sensor"/>
</dbReference>
<keyword evidence="5" id="KW-0175">Coiled coil</keyword>
<dbReference type="GO" id="GO:0005886">
    <property type="term" value="C:plasma membrane"/>
    <property type="evidence" value="ECO:0007669"/>
    <property type="project" value="TreeGrafter"/>
</dbReference>
<keyword evidence="6" id="KW-0472">Membrane</keyword>
<evidence type="ECO:0000313" key="8">
    <source>
        <dbReference type="EMBL" id="QJE00992.1"/>
    </source>
</evidence>
<dbReference type="KEGG" id="mfy:HH212_13915"/>
<evidence type="ECO:0000256" key="5">
    <source>
        <dbReference type="SAM" id="Coils"/>
    </source>
</evidence>
<protein>
    <submittedName>
        <fullName evidence="8">Methyl-accepting chemotaxis protein</fullName>
    </submittedName>
</protein>
<keyword evidence="6" id="KW-0812">Transmembrane</keyword>
<sequence>MRLATKLGMAFAAVIALTALIGAVAIRELGEVNETATRLSARWMPGMRAIQDIKSQVARIRTRELQYIISNDRADMDKYDAIIAKDLEDLRRMQDDYVALMANDEERAMYAQLLEMWGRYMDEDSKLRSAARAGDDALARQLIRGESNKLVVALRAHIDKIVGMYGDGGRAAAAEGNRRYAASRVWIFGLVGGSILLGAAGAAFITRWLMRGLGGEPDYATEIVTRIAAGDLSVQVQTRAGDRSSLLFAMKSMRDNLARIVSDVRGATGTISTASDEIAGGNLDLSSRTEQQASSLEQTAASMEQLTSTVRQNADHASQANQLADSAAGIAQKGNSVVARVVDTMGVINASSRKVVDIILVIDSIAFQTNILALNAAVEAARAGEQGRGFAVVAGEVRSLAQRSATAAREIKELIGDSVQQIEAGNLLVAEAGATMNDVLQSVQRMHAIMAEISLASREQSAGIEQVNQAISQMDAATQQNATLVQQATHTAQGLQEQAAALDQLVSAFRLDGPQRAARPGLPALA</sequence>
<dbReference type="GO" id="GO:0007165">
    <property type="term" value="P:signal transduction"/>
    <property type="evidence" value="ECO:0007669"/>
    <property type="project" value="UniProtKB-KW"/>
</dbReference>
<evidence type="ECO:0000256" key="3">
    <source>
        <dbReference type="ARBA" id="ARBA00029447"/>
    </source>
</evidence>
<name>A0A7Z2VX34_9BURK</name>
<dbReference type="Gene3D" id="1.10.287.950">
    <property type="entry name" value="Methyl-accepting chemotaxis protein"/>
    <property type="match status" value="1"/>
</dbReference>
<keyword evidence="9" id="KW-1185">Reference proteome</keyword>
<reference evidence="8 9" key="1">
    <citation type="submission" date="2020-04" db="EMBL/GenBank/DDBJ databases">
        <title>Genome sequencing of novel species.</title>
        <authorList>
            <person name="Heo J."/>
            <person name="Kim S.-J."/>
            <person name="Kim J.-S."/>
            <person name="Hong S.-B."/>
            <person name="Kwon S.-W."/>
        </authorList>
    </citation>
    <scope>NUCLEOTIDE SEQUENCE [LARGE SCALE GENOMIC DNA]</scope>
    <source>
        <strain evidence="8 9">GN2-R2</strain>
    </source>
</reference>
<dbReference type="Proteomes" id="UP000502415">
    <property type="component" value="Chromosome"/>
</dbReference>
<proteinExistence type="inferred from homology"/>
<feature type="domain" description="Methyl-accepting transducer" evidence="7">
    <location>
        <begin position="267"/>
        <end position="496"/>
    </location>
</feature>
<dbReference type="PANTHER" id="PTHR43531:SF14">
    <property type="entry name" value="METHYL-ACCEPTING CHEMOTAXIS PROTEIN I-RELATED"/>
    <property type="match status" value="1"/>
</dbReference>
<evidence type="ECO:0000256" key="1">
    <source>
        <dbReference type="ARBA" id="ARBA00004370"/>
    </source>
</evidence>
<dbReference type="EMBL" id="CP051685">
    <property type="protein sequence ID" value="QJE00992.1"/>
    <property type="molecule type" value="Genomic_DNA"/>
</dbReference>
<dbReference type="FunFam" id="1.10.287.950:FF:000001">
    <property type="entry name" value="Methyl-accepting chemotaxis sensory transducer"/>
    <property type="match status" value="1"/>
</dbReference>
<dbReference type="InterPro" id="IPR051310">
    <property type="entry name" value="MCP_chemotaxis"/>
</dbReference>